<dbReference type="InterPro" id="IPR016032">
    <property type="entry name" value="Sig_transdc_resp-reg_C-effctor"/>
</dbReference>
<reference evidence="4 5" key="1">
    <citation type="submission" date="2018-03" db="EMBL/GenBank/DDBJ databases">
        <title>Actinopolyspora mortivallis from Sahara, screening for active biomolecules.</title>
        <authorList>
            <person name="Selama O."/>
            <person name="Wellington E.M.H."/>
            <person name="Hacene H."/>
        </authorList>
    </citation>
    <scope>NUCLEOTIDE SEQUENCE [LARGE SCALE GENOMIC DNA]</scope>
    <source>
        <strain evidence="4 5">M5A</strain>
    </source>
</reference>
<dbReference type="AlphaFoldDB" id="A0A2T0GYA2"/>
<dbReference type="Gene3D" id="3.40.50.10090">
    <property type="match status" value="2"/>
</dbReference>
<dbReference type="GO" id="GO:0004852">
    <property type="term" value="F:uroporphyrinogen-III synthase activity"/>
    <property type="evidence" value="ECO:0007669"/>
    <property type="project" value="InterPro"/>
</dbReference>
<accession>A0A2T0GYA2</accession>
<evidence type="ECO:0000256" key="1">
    <source>
        <dbReference type="ARBA" id="ARBA00023125"/>
    </source>
</evidence>
<keyword evidence="1 2" id="KW-0238">DNA-binding</keyword>
<dbReference type="FunCoup" id="A0A2T0GYA2">
    <property type="interactions" value="113"/>
</dbReference>
<dbReference type="PANTHER" id="PTHR40082:SF1">
    <property type="entry name" value="BLR5956 PROTEIN"/>
    <property type="match status" value="1"/>
</dbReference>
<proteinExistence type="predicted"/>
<protein>
    <submittedName>
        <fullName evidence="4">Uroporphyrinogen-III synthase</fullName>
    </submittedName>
</protein>
<dbReference type="InParanoid" id="A0A2T0GYA2"/>
<dbReference type="InterPro" id="IPR001867">
    <property type="entry name" value="OmpR/PhoB-type_DNA-bd"/>
</dbReference>
<evidence type="ECO:0000313" key="5">
    <source>
        <dbReference type="Proteomes" id="UP000239352"/>
    </source>
</evidence>
<dbReference type="GO" id="GO:0006780">
    <property type="term" value="P:uroporphyrinogen III biosynthetic process"/>
    <property type="evidence" value="ECO:0007669"/>
    <property type="project" value="InterPro"/>
</dbReference>
<dbReference type="STRING" id="1050202.GCA_000384035_01569"/>
<dbReference type="SMART" id="SM00862">
    <property type="entry name" value="Trans_reg_C"/>
    <property type="match status" value="1"/>
</dbReference>
<dbReference type="SUPFAM" id="SSF46894">
    <property type="entry name" value="C-terminal effector domain of the bipartite response regulators"/>
    <property type="match status" value="1"/>
</dbReference>
<dbReference type="Pfam" id="PF02602">
    <property type="entry name" value="HEM4"/>
    <property type="match status" value="1"/>
</dbReference>
<dbReference type="GO" id="GO:0000160">
    <property type="term" value="P:phosphorelay signal transduction system"/>
    <property type="evidence" value="ECO:0007669"/>
    <property type="project" value="InterPro"/>
</dbReference>
<dbReference type="InterPro" id="IPR036388">
    <property type="entry name" value="WH-like_DNA-bd_sf"/>
</dbReference>
<dbReference type="InterPro" id="IPR036108">
    <property type="entry name" value="4pyrrol_syn_uPrphyn_synt_sf"/>
</dbReference>
<dbReference type="NCBIfam" id="NF005568">
    <property type="entry name" value="PRK07239.1"/>
    <property type="match status" value="1"/>
</dbReference>
<dbReference type="Gene3D" id="1.10.10.10">
    <property type="entry name" value="Winged helix-like DNA-binding domain superfamily/Winged helix DNA-binding domain"/>
    <property type="match status" value="1"/>
</dbReference>
<dbReference type="PROSITE" id="PS51755">
    <property type="entry name" value="OMPR_PHOB"/>
    <property type="match status" value="1"/>
</dbReference>
<evidence type="ECO:0000313" key="4">
    <source>
        <dbReference type="EMBL" id="PRW64013.1"/>
    </source>
</evidence>
<feature type="DNA-binding region" description="OmpR/PhoB-type" evidence="2">
    <location>
        <begin position="277"/>
        <end position="369"/>
    </location>
</feature>
<evidence type="ECO:0000259" key="3">
    <source>
        <dbReference type="PROSITE" id="PS51755"/>
    </source>
</evidence>
<sequence>MTTTPRRERVLSGFVVGTTTARRAEELEAMLLRRGAEIRHAPATSILPLTEAGELFERTRSLLEDPPDTVVVTTGIGFRGWLEAAEWWGTTTELSARLASARILTRGPKATGAVRAAGLVESWSPGTESTSEILAHLLEESPRGRRVAVQRHGRPMPEFTTRLRAAGVEVIELPVYRCCGPRDPVPLSRLVESAVTRQLDSVVFTSAPAVVNTLELAESTGRRKALIEALCHHVLTACVGPVCAAPLEELGVPVVLPERPRLGALVRSLDEILPRRTRSLRVNGRHLELRGGRVWLGGEPRHVPPGSTALLHKLAEVPGRVFSREELAEVLPNGGRAHAVEMAVGRLRTALDDERIVQTVVKRGYRLALDETEMRHRHESRRS</sequence>
<keyword evidence="5" id="KW-1185">Reference proteome</keyword>
<dbReference type="PANTHER" id="PTHR40082">
    <property type="entry name" value="BLR5956 PROTEIN"/>
    <property type="match status" value="1"/>
</dbReference>
<organism evidence="4 5">
    <name type="scientific">Actinopolyspora mortivallis</name>
    <dbReference type="NCBI Taxonomy" id="33906"/>
    <lineage>
        <taxon>Bacteria</taxon>
        <taxon>Bacillati</taxon>
        <taxon>Actinomycetota</taxon>
        <taxon>Actinomycetes</taxon>
        <taxon>Actinopolysporales</taxon>
        <taxon>Actinopolysporaceae</taxon>
        <taxon>Actinopolyspora</taxon>
    </lineage>
</organism>
<dbReference type="SUPFAM" id="SSF69618">
    <property type="entry name" value="HemD-like"/>
    <property type="match status" value="1"/>
</dbReference>
<dbReference type="InterPro" id="IPR039793">
    <property type="entry name" value="UROS/Hem4"/>
</dbReference>
<dbReference type="GO" id="GO:0006355">
    <property type="term" value="P:regulation of DNA-templated transcription"/>
    <property type="evidence" value="ECO:0007669"/>
    <property type="project" value="InterPro"/>
</dbReference>
<dbReference type="InterPro" id="IPR003754">
    <property type="entry name" value="4pyrrol_synth_uPrphyn_synth"/>
</dbReference>
<dbReference type="CDD" id="cd00383">
    <property type="entry name" value="trans_reg_C"/>
    <property type="match status" value="1"/>
</dbReference>
<dbReference type="GO" id="GO:0003677">
    <property type="term" value="F:DNA binding"/>
    <property type="evidence" value="ECO:0007669"/>
    <property type="project" value="UniProtKB-UniRule"/>
</dbReference>
<dbReference type="CDD" id="cd06578">
    <property type="entry name" value="HemD"/>
    <property type="match status" value="1"/>
</dbReference>
<dbReference type="RefSeq" id="WP_106113196.1">
    <property type="nucleotide sequence ID" value="NZ_PVSR01000007.1"/>
</dbReference>
<feature type="domain" description="OmpR/PhoB-type" evidence="3">
    <location>
        <begin position="277"/>
        <end position="369"/>
    </location>
</feature>
<dbReference type="EMBL" id="PVSR01000007">
    <property type="protein sequence ID" value="PRW64013.1"/>
    <property type="molecule type" value="Genomic_DNA"/>
</dbReference>
<name>A0A2T0GYA2_ACTMO</name>
<gene>
    <name evidence="4" type="ORF">CEP50_07410</name>
</gene>
<dbReference type="Proteomes" id="UP000239352">
    <property type="component" value="Unassembled WGS sequence"/>
</dbReference>
<dbReference type="Pfam" id="PF00486">
    <property type="entry name" value="Trans_reg_C"/>
    <property type="match status" value="1"/>
</dbReference>
<evidence type="ECO:0000256" key="2">
    <source>
        <dbReference type="PROSITE-ProRule" id="PRU01091"/>
    </source>
</evidence>
<comment type="caution">
    <text evidence="4">The sequence shown here is derived from an EMBL/GenBank/DDBJ whole genome shotgun (WGS) entry which is preliminary data.</text>
</comment>